<evidence type="ECO:0000313" key="2">
    <source>
        <dbReference type="EMBL" id="GFN98802.1"/>
    </source>
</evidence>
<reference evidence="2 3" key="1">
    <citation type="journal article" date="2021" name="Elife">
        <title>Chloroplast acquisition without the gene transfer in kleptoplastic sea slugs, Plakobranchus ocellatus.</title>
        <authorList>
            <person name="Maeda T."/>
            <person name="Takahashi S."/>
            <person name="Yoshida T."/>
            <person name="Shimamura S."/>
            <person name="Takaki Y."/>
            <person name="Nagai Y."/>
            <person name="Toyoda A."/>
            <person name="Suzuki Y."/>
            <person name="Arimoto A."/>
            <person name="Ishii H."/>
            <person name="Satoh N."/>
            <person name="Nishiyama T."/>
            <person name="Hasebe M."/>
            <person name="Maruyama T."/>
            <person name="Minagawa J."/>
            <person name="Obokata J."/>
            <person name="Shigenobu S."/>
        </authorList>
    </citation>
    <scope>NUCLEOTIDE SEQUENCE [LARGE SCALE GENOMIC DNA]</scope>
</reference>
<dbReference type="Proteomes" id="UP000735302">
    <property type="component" value="Unassembled WGS sequence"/>
</dbReference>
<dbReference type="InterPro" id="IPR038717">
    <property type="entry name" value="Tc1-like_DDE_dom"/>
</dbReference>
<dbReference type="Gene3D" id="3.30.420.10">
    <property type="entry name" value="Ribonuclease H-like superfamily/Ribonuclease H"/>
    <property type="match status" value="1"/>
</dbReference>
<dbReference type="GO" id="GO:0003676">
    <property type="term" value="F:nucleic acid binding"/>
    <property type="evidence" value="ECO:0007669"/>
    <property type="project" value="InterPro"/>
</dbReference>
<evidence type="ECO:0000259" key="1">
    <source>
        <dbReference type="Pfam" id="PF13358"/>
    </source>
</evidence>
<dbReference type="AlphaFoldDB" id="A0AAV3ZWK1"/>
<accession>A0AAV3ZWK1</accession>
<proteinExistence type="predicted"/>
<dbReference type="InterPro" id="IPR036397">
    <property type="entry name" value="RNaseH_sf"/>
</dbReference>
<dbReference type="EMBL" id="BLXT01002861">
    <property type="protein sequence ID" value="GFN98802.1"/>
    <property type="molecule type" value="Genomic_DNA"/>
</dbReference>
<evidence type="ECO:0000313" key="3">
    <source>
        <dbReference type="Proteomes" id="UP000735302"/>
    </source>
</evidence>
<keyword evidence="3" id="KW-1185">Reference proteome</keyword>
<comment type="caution">
    <text evidence="2">The sequence shown here is derived from an EMBL/GenBank/DDBJ whole genome shotgun (WGS) entry which is preliminary data.</text>
</comment>
<protein>
    <submittedName>
        <fullName evidence="2">Transposable element tcb1 transposase</fullName>
    </submittedName>
</protein>
<gene>
    <name evidence="2" type="ORF">PoB_002530800</name>
</gene>
<dbReference type="Pfam" id="PF13358">
    <property type="entry name" value="DDE_3"/>
    <property type="match status" value="1"/>
</dbReference>
<feature type="domain" description="Tc1-like transposase DDE" evidence="1">
    <location>
        <begin position="69"/>
        <end position="118"/>
    </location>
</feature>
<organism evidence="2 3">
    <name type="scientific">Plakobranchus ocellatus</name>
    <dbReference type="NCBI Taxonomy" id="259542"/>
    <lineage>
        <taxon>Eukaryota</taxon>
        <taxon>Metazoa</taxon>
        <taxon>Spiralia</taxon>
        <taxon>Lophotrochozoa</taxon>
        <taxon>Mollusca</taxon>
        <taxon>Gastropoda</taxon>
        <taxon>Heterobranchia</taxon>
        <taxon>Euthyneura</taxon>
        <taxon>Panpulmonata</taxon>
        <taxon>Sacoglossa</taxon>
        <taxon>Placobranchoidea</taxon>
        <taxon>Plakobranchidae</taxon>
        <taxon>Plakobranchus</taxon>
    </lineage>
</organism>
<sequence length="135" mass="15008">MTRFALPCLTHFTPSGDLLATLARAIHQDEKASTANRITPPSHTDSLALGYQPRTVNKTLVVSSPIHQDNAPAHRARKTQAYLAEEHITVIHPWPAVSLDMNPIEHVWDILRRHTQEMNPAPQSNGQIIQSLTNA</sequence>
<name>A0AAV3ZWK1_9GAST</name>